<protein>
    <recommendedName>
        <fullName evidence="3">Hsp70 family chaperone</fullName>
    </recommendedName>
</protein>
<accession>A0A395T3Q8</accession>
<organism evidence="1 2">
    <name type="scientific">Fusarium longipes</name>
    <dbReference type="NCBI Taxonomy" id="694270"/>
    <lineage>
        <taxon>Eukaryota</taxon>
        <taxon>Fungi</taxon>
        <taxon>Dikarya</taxon>
        <taxon>Ascomycota</taxon>
        <taxon>Pezizomycotina</taxon>
        <taxon>Sordariomycetes</taxon>
        <taxon>Hypocreomycetidae</taxon>
        <taxon>Hypocreales</taxon>
        <taxon>Nectriaceae</taxon>
        <taxon>Fusarium</taxon>
    </lineage>
</organism>
<dbReference type="CDD" id="cd10170">
    <property type="entry name" value="ASKHA_NBD_HSP70"/>
    <property type="match status" value="1"/>
</dbReference>
<dbReference type="PANTHER" id="PTHR42749:SF1">
    <property type="entry name" value="CELL SHAPE-DETERMINING PROTEIN MREB"/>
    <property type="match status" value="1"/>
</dbReference>
<evidence type="ECO:0000313" key="1">
    <source>
        <dbReference type="EMBL" id="RGP79353.1"/>
    </source>
</evidence>
<dbReference type="Gene3D" id="3.30.420.40">
    <property type="match status" value="2"/>
</dbReference>
<dbReference type="SUPFAM" id="SSF53067">
    <property type="entry name" value="Actin-like ATPase domain"/>
    <property type="match status" value="2"/>
</dbReference>
<comment type="caution">
    <text evidence="1">The sequence shown here is derived from an EMBL/GenBank/DDBJ whole genome shotgun (WGS) entry which is preliminary data.</text>
</comment>
<proteinExistence type="predicted"/>
<dbReference type="Gene3D" id="3.90.640.10">
    <property type="entry name" value="Actin, Chain A, domain 4"/>
    <property type="match status" value="1"/>
</dbReference>
<dbReference type="AlphaFoldDB" id="A0A395T3Q8"/>
<dbReference type="STRING" id="694270.A0A395T3Q8"/>
<dbReference type="OrthoDB" id="2394218at2759"/>
<dbReference type="PANTHER" id="PTHR42749">
    <property type="entry name" value="CELL SHAPE-DETERMINING PROTEIN MREB"/>
    <property type="match status" value="1"/>
</dbReference>
<evidence type="ECO:0000313" key="2">
    <source>
        <dbReference type="Proteomes" id="UP000266234"/>
    </source>
</evidence>
<evidence type="ECO:0008006" key="3">
    <source>
        <dbReference type="Google" id="ProtNLM"/>
    </source>
</evidence>
<name>A0A395T3Q8_9HYPO</name>
<sequence>MAEKPDVTVAIDLGTTFTGVAFLFSNGTMHIFNNWPGNNNTGETKVPSRLIYNHDKTVSSWGFSTSVCDDPLPRDKKEYRLFKMFLDQETCDETMKSGLNFTTEDALNCATDFLRKVYQHIKTTYEEMTGLNWSCSAVTFLFSVPTTWRGLDASNKFKDAIRAAGFGTEGPHHSVQIDLTEAEAAAVDTLKSGVVSYSTGDVFLTIDAGGGTTDFSLVQVTSVDNGRPQMSQIAEVSGIGIGSTLIDFAFSNLVQERLAKSPDVPSNISHGLAQNMMKSERFKAVKHLFGDPAAIAQSHRIPMPGVSNSFRHAQLRAEAGCMTFDNNEIQKLFDPHVERILAKVREQLDWMVENKRSEQVRYIVLSGGLGSSKYVQKRIRERFTQFAHTNAQNIKVVVSKNPQTTIVRGLLEDQKQKLETGNKPVLATYVARMSFGVVCRQKYDPTRHMGERLVDDKFDVALQWADDQIDWLIRKGDNIDPTKPIMTRHNVRLSPGVSTTTLSTQVVSSRNEPKVLPQSLLKGGVKKLCEVKSTLTDLAEDELVLVQKHGWCCFGNSYKYYRCDFNVHFVVAPADLRFELWFKEKKFSRGHEPIKVKWN</sequence>
<dbReference type="EMBL" id="PXOG01000049">
    <property type="protein sequence ID" value="RGP79353.1"/>
    <property type="molecule type" value="Genomic_DNA"/>
</dbReference>
<reference evidence="1 2" key="1">
    <citation type="journal article" date="2018" name="PLoS Pathog.">
        <title>Evolution of structural diversity of trichothecenes, a family of toxins produced by plant pathogenic and entomopathogenic fungi.</title>
        <authorList>
            <person name="Proctor R.H."/>
            <person name="McCormick S.P."/>
            <person name="Kim H.S."/>
            <person name="Cardoza R.E."/>
            <person name="Stanley A.M."/>
            <person name="Lindo L."/>
            <person name="Kelly A."/>
            <person name="Brown D.W."/>
            <person name="Lee T."/>
            <person name="Vaughan M.M."/>
            <person name="Alexander N.J."/>
            <person name="Busman M."/>
            <person name="Gutierrez S."/>
        </authorList>
    </citation>
    <scope>NUCLEOTIDE SEQUENCE [LARGE SCALE GENOMIC DNA]</scope>
    <source>
        <strain evidence="1 2">NRRL 20695</strain>
    </source>
</reference>
<keyword evidence="2" id="KW-1185">Reference proteome</keyword>
<dbReference type="InterPro" id="IPR043129">
    <property type="entry name" value="ATPase_NBD"/>
</dbReference>
<gene>
    <name evidence="1" type="ORF">FLONG3_2508</name>
</gene>
<dbReference type="Proteomes" id="UP000266234">
    <property type="component" value="Unassembled WGS sequence"/>
</dbReference>